<evidence type="ECO:0000313" key="3">
    <source>
        <dbReference type="Proteomes" id="UP000006512"/>
    </source>
</evidence>
<reference evidence="3" key="1">
    <citation type="submission" date="2011-03" db="EMBL/GenBank/DDBJ databases">
        <title>Draft genome sequence of Brevundimonas diminuta.</title>
        <authorList>
            <person name="Brown P.J.B."/>
            <person name="Buechlein A."/>
            <person name="Hemmerich C."/>
            <person name="Brun Y.V."/>
        </authorList>
    </citation>
    <scope>NUCLEOTIDE SEQUENCE [LARGE SCALE GENOMIC DNA]</scope>
    <source>
        <strain evidence="3">C19</strain>
    </source>
</reference>
<dbReference type="STRING" id="715226.ABI_47070"/>
<accession>F4QU59</accession>
<keyword evidence="1" id="KW-0732">Signal</keyword>
<dbReference type="AlphaFoldDB" id="F4QU59"/>
<dbReference type="Proteomes" id="UP000006512">
    <property type="component" value="Unassembled WGS sequence"/>
</dbReference>
<organism evidence="2 3">
    <name type="scientific">Asticcacaulis biprosthecium C19</name>
    <dbReference type="NCBI Taxonomy" id="715226"/>
    <lineage>
        <taxon>Bacteria</taxon>
        <taxon>Pseudomonadati</taxon>
        <taxon>Pseudomonadota</taxon>
        <taxon>Alphaproteobacteria</taxon>
        <taxon>Caulobacterales</taxon>
        <taxon>Caulobacteraceae</taxon>
        <taxon>Asticcacaulis</taxon>
    </lineage>
</organism>
<sequence>MKKQVFVWVAGVVLSLGMSSYASAMDLASVQRHEEPELTSNQAVQVCAASMMGAAYMAEKGSEDAELYTTLGRAWVSLSQKVSTRSGDDYINNELMPDMEALYNAGDETVKFYKLYCLKASKQLLEG</sequence>
<dbReference type="RefSeq" id="WP_006275481.1">
    <property type="nucleotide sequence ID" value="NZ_GL883081.1"/>
</dbReference>
<feature type="chain" id="PRO_5003320448" evidence="1">
    <location>
        <begin position="25"/>
        <end position="127"/>
    </location>
</feature>
<name>F4QU59_9CAUL</name>
<evidence type="ECO:0000313" key="2">
    <source>
        <dbReference type="EMBL" id="EGF89359.1"/>
    </source>
</evidence>
<protein>
    <submittedName>
        <fullName evidence="2">Uncharacterized protein</fullName>
    </submittedName>
</protein>
<gene>
    <name evidence="2" type="ORF">ABI_47070</name>
</gene>
<dbReference type="HOGENOM" id="CLU_1966032_0_0_5"/>
<dbReference type="OrthoDB" id="9829863at2"/>
<feature type="signal peptide" evidence="1">
    <location>
        <begin position="1"/>
        <end position="24"/>
    </location>
</feature>
<proteinExistence type="predicted"/>
<keyword evidence="3" id="KW-1185">Reference proteome</keyword>
<evidence type="ECO:0000256" key="1">
    <source>
        <dbReference type="SAM" id="SignalP"/>
    </source>
</evidence>
<dbReference type="EMBL" id="GL883081">
    <property type="protein sequence ID" value="EGF89359.1"/>
    <property type="molecule type" value="Genomic_DNA"/>
</dbReference>